<gene>
    <name evidence="2" type="ORF">AKJ51_04985</name>
</gene>
<keyword evidence="3" id="KW-1185">Reference proteome</keyword>
<accession>A0A133VGD5</accession>
<dbReference type="Pfam" id="PF08279">
    <property type="entry name" value="HTH_11"/>
    <property type="match status" value="1"/>
</dbReference>
<dbReference type="EMBL" id="LHYE01000092">
    <property type="protein sequence ID" value="KXB05490.1"/>
    <property type="molecule type" value="Genomic_DNA"/>
</dbReference>
<dbReference type="SUPFAM" id="SSF46785">
    <property type="entry name" value="Winged helix' DNA-binding domain"/>
    <property type="match status" value="1"/>
</dbReference>
<feature type="domain" description="Helix-turn-helix type 11" evidence="1">
    <location>
        <begin position="16"/>
        <end position="58"/>
    </location>
</feature>
<dbReference type="AlphaFoldDB" id="A0A133VGD5"/>
<evidence type="ECO:0000313" key="3">
    <source>
        <dbReference type="Proteomes" id="UP000070263"/>
    </source>
</evidence>
<sequence length="82" mass="9557">MSENYLDQVMEKSFAKIVEFLLDNPVLDFSKKDIAEGAGVSRRTLHKYFPRLEEMGVVKKTKKYQDTTLYKLNEDSENSGKY</sequence>
<comment type="caution">
    <text evidence="2">The sequence shown here is derived from an EMBL/GenBank/DDBJ whole genome shotgun (WGS) entry which is preliminary data.</text>
</comment>
<evidence type="ECO:0000259" key="1">
    <source>
        <dbReference type="Pfam" id="PF08279"/>
    </source>
</evidence>
<dbReference type="Proteomes" id="UP000070263">
    <property type="component" value="Unassembled WGS sequence"/>
</dbReference>
<proteinExistence type="predicted"/>
<dbReference type="InterPro" id="IPR013196">
    <property type="entry name" value="HTH_11"/>
</dbReference>
<dbReference type="InterPro" id="IPR036388">
    <property type="entry name" value="WH-like_DNA-bd_sf"/>
</dbReference>
<name>A0A133VGD5_9EURY</name>
<dbReference type="InterPro" id="IPR036390">
    <property type="entry name" value="WH_DNA-bd_sf"/>
</dbReference>
<protein>
    <recommendedName>
        <fullName evidence="1">Helix-turn-helix type 11 domain-containing protein</fullName>
    </recommendedName>
</protein>
<evidence type="ECO:0000313" key="2">
    <source>
        <dbReference type="EMBL" id="KXB05490.1"/>
    </source>
</evidence>
<reference evidence="2 3" key="1">
    <citation type="journal article" date="2016" name="Sci. Rep.">
        <title>Metabolic traits of an uncultured archaeal lineage -MSBL1- from brine pools of the Red Sea.</title>
        <authorList>
            <person name="Mwirichia R."/>
            <person name="Alam I."/>
            <person name="Rashid M."/>
            <person name="Vinu M."/>
            <person name="Ba-Alawi W."/>
            <person name="Anthony Kamau A."/>
            <person name="Kamanda Ngugi D."/>
            <person name="Goker M."/>
            <person name="Klenk H.P."/>
            <person name="Bajic V."/>
            <person name="Stingl U."/>
        </authorList>
    </citation>
    <scope>NUCLEOTIDE SEQUENCE [LARGE SCALE GENOMIC DNA]</scope>
    <source>
        <strain evidence="2">SCGC-AAA382A20</strain>
    </source>
</reference>
<organism evidence="2 3">
    <name type="scientific">candidate division MSBL1 archaeon SCGC-AAA382A20</name>
    <dbReference type="NCBI Taxonomy" id="1698280"/>
    <lineage>
        <taxon>Archaea</taxon>
        <taxon>Methanobacteriati</taxon>
        <taxon>Methanobacteriota</taxon>
        <taxon>candidate division MSBL1</taxon>
    </lineage>
</organism>
<dbReference type="Gene3D" id="1.10.10.10">
    <property type="entry name" value="Winged helix-like DNA-binding domain superfamily/Winged helix DNA-binding domain"/>
    <property type="match status" value="1"/>
</dbReference>